<comment type="caution">
    <text evidence="5">The sequence shown here is derived from an EMBL/GenBank/DDBJ whole genome shotgun (WGS) entry which is preliminary data.</text>
</comment>
<dbReference type="EMBL" id="JPKY01000028">
    <property type="protein sequence ID" value="KFH45733.1"/>
    <property type="molecule type" value="Genomic_DNA"/>
</dbReference>
<name>A0A086T8Q1_HAPC1</name>
<dbReference type="InterPro" id="IPR006913">
    <property type="entry name" value="CENP-V/GFA"/>
</dbReference>
<evidence type="ECO:0000256" key="2">
    <source>
        <dbReference type="ARBA" id="ARBA00022723"/>
    </source>
</evidence>
<dbReference type="InterPro" id="IPR011057">
    <property type="entry name" value="Mss4-like_sf"/>
</dbReference>
<dbReference type="AlphaFoldDB" id="A0A086T8Q1"/>
<accession>A0A086T8Q1</accession>
<dbReference type="HOGENOM" id="CLU_966322_0_0_1"/>
<feature type="domain" description="CENP-V/GFA" evidence="4">
    <location>
        <begin position="13"/>
        <end position="134"/>
    </location>
</feature>
<dbReference type="PROSITE" id="PS51891">
    <property type="entry name" value="CENP_V_GFA"/>
    <property type="match status" value="1"/>
</dbReference>
<organism evidence="5 6">
    <name type="scientific">Hapsidospora chrysogenum (strain ATCC 11550 / CBS 779.69 / DSM 880 / IAM 14645 / JCM 23072 / IMI 49137)</name>
    <name type="common">Acremonium chrysogenum</name>
    <dbReference type="NCBI Taxonomy" id="857340"/>
    <lineage>
        <taxon>Eukaryota</taxon>
        <taxon>Fungi</taxon>
        <taxon>Dikarya</taxon>
        <taxon>Ascomycota</taxon>
        <taxon>Pezizomycotina</taxon>
        <taxon>Sordariomycetes</taxon>
        <taxon>Hypocreomycetidae</taxon>
        <taxon>Hypocreales</taxon>
        <taxon>Bionectriaceae</taxon>
        <taxon>Hapsidospora</taxon>
    </lineage>
</organism>
<reference evidence="6" key="1">
    <citation type="journal article" date="2014" name="Genome Announc.">
        <title>Genome sequence and annotation of Acremonium chrysogenum, producer of the beta-lactam antibiotic cephalosporin C.</title>
        <authorList>
            <person name="Terfehr D."/>
            <person name="Dahlmann T.A."/>
            <person name="Specht T."/>
            <person name="Zadra I."/>
            <person name="Kuernsteiner H."/>
            <person name="Kueck U."/>
        </authorList>
    </citation>
    <scope>NUCLEOTIDE SEQUENCE [LARGE SCALE GENOMIC DNA]</scope>
    <source>
        <strain evidence="6">ATCC 11550 / CBS 779.69 / DSM 880 / IAM 14645 / JCM 23072 / IMI 49137</strain>
    </source>
</reference>
<evidence type="ECO:0000313" key="5">
    <source>
        <dbReference type="EMBL" id="KFH45733.1"/>
    </source>
</evidence>
<keyword evidence="3" id="KW-0862">Zinc</keyword>
<proteinExistence type="inferred from homology"/>
<comment type="similarity">
    <text evidence="1">Belongs to the Gfa family.</text>
</comment>
<evidence type="ECO:0000256" key="3">
    <source>
        <dbReference type="ARBA" id="ARBA00022833"/>
    </source>
</evidence>
<keyword evidence="2" id="KW-0479">Metal-binding</keyword>
<dbReference type="SUPFAM" id="SSF51316">
    <property type="entry name" value="Mss4-like"/>
    <property type="match status" value="1"/>
</dbReference>
<gene>
    <name evidence="5" type="ORF">ACRE_034690</name>
</gene>
<evidence type="ECO:0000256" key="1">
    <source>
        <dbReference type="ARBA" id="ARBA00005495"/>
    </source>
</evidence>
<dbReference type="GO" id="GO:0046872">
    <property type="term" value="F:metal ion binding"/>
    <property type="evidence" value="ECO:0007669"/>
    <property type="project" value="UniProtKB-KW"/>
</dbReference>
<sequence length="288" mass="32310">MTTDERRRQRRPYHGSCRCGSTRYIAFLNLPHKPPSPPEHLQNFYRCNCNACHKAGILHARLDSSPDDFLLLSPLDPFTELGDYQCDNGDLHFFFCRACGGRCFTFMGEGEIVDVDLGSLGVKEAEGGTVKAWRPKKEGWIEDRPAHGRYLSVNAYSLDKGQEGLDLREWYEKKWVGYVDRARLLKCSYSPRRPSALHLVLVKVSSPPPSKPVVVDFWNYTTACLREGSGPCIWSPSWLEDGMVALSQTSPNISEAISLLGETSMYLCGGRRQWQIDEAAEGAGARNG</sequence>
<dbReference type="Proteomes" id="UP000029964">
    <property type="component" value="Unassembled WGS sequence"/>
</dbReference>
<evidence type="ECO:0000313" key="6">
    <source>
        <dbReference type="Proteomes" id="UP000029964"/>
    </source>
</evidence>
<evidence type="ECO:0000259" key="4">
    <source>
        <dbReference type="PROSITE" id="PS51891"/>
    </source>
</evidence>
<keyword evidence="6" id="KW-1185">Reference proteome</keyword>
<dbReference type="Gene3D" id="2.170.150.70">
    <property type="match status" value="1"/>
</dbReference>
<protein>
    <recommendedName>
        <fullName evidence="4">CENP-V/GFA domain-containing protein</fullName>
    </recommendedName>
</protein>
<dbReference type="GO" id="GO:0016846">
    <property type="term" value="F:carbon-sulfur lyase activity"/>
    <property type="evidence" value="ECO:0007669"/>
    <property type="project" value="InterPro"/>
</dbReference>
<dbReference type="OrthoDB" id="3930719at2759"/>